<dbReference type="AlphaFoldDB" id="A0A7C3SNB0"/>
<comment type="caution">
    <text evidence="1">The sequence shown here is derived from an EMBL/GenBank/DDBJ whole genome shotgun (WGS) entry which is preliminary data.</text>
</comment>
<evidence type="ECO:0000313" key="1">
    <source>
        <dbReference type="EMBL" id="HGB31120.1"/>
    </source>
</evidence>
<proteinExistence type="predicted"/>
<reference evidence="1" key="1">
    <citation type="journal article" date="2020" name="mSystems">
        <title>Genome- and Community-Level Interaction Insights into Carbon Utilization and Element Cycling Functions of Hydrothermarchaeota in Hydrothermal Sediment.</title>
        <authorList>
            <person name="Zhou Z."/>
            <person name="Liu Y."/>
            <person name="Xu W."/>
            <person name="Pan J."/>
            <person name="Luo Z.H."/>
            <person name="Li M."/>
        </authorList>
    </citation>
    <scope>NUCLEOTIDE SEQUENCE [LARGE SCALE GENOMIC DNA]</scope>
    <source>
        <strain evidence="1">SpSt-751</strain>
    </source>
</reference>
<protein>
    <recommendedName>
        <fullName evidence="2">Holliday junction resolvase</fullName>
    </recommendedName>
</protein>
<dbReference type="EMBL" id="DTGA01000104">
    <property type="protein sequence ID" value="HGB31120.1"/>
    <property type="molecule type" value="Genomic_DNA"/>
</dbReference>
<gene>
    <name evidence="1" type="ORF">ENV35_04515</name>
</gene>
<sequence>MKISPKRKGNIYERSSAKFWSEKLKVVVKRTPMSGAFFNMPADLLVFGDSVLNEFVIDVKSEQNLLTKKVLQYFQKNKEDAQGKKAFLEIYVNYDKNSPYVLISREDFAKILIELDGYRKESQDNS</sequence>
<name>A0A7C3SNB0_9BACT</name>
<dbReference type="InterPro" id="IPR056931">
    <property type="entry name" value="D14-like"/>
</dbReference>
<organism evidence="1">
    <name type="scientific">Dictyoglomus turgidum</name>
    <dbReference type="NCBI Taxonomy" id="513050"/>
    <lineage>
        <taxon>Bacteria</taxon>
        <taxon>Pseudomonadati</taxon>
        <taxon>Dictyoglomota</taxon>
        <taxon>Dictyoglomia</taxon>
        <taxon>Dictyoglomales</taxon>
        <taxon>Dictyoglomaceae</taxon>
        <taxon>Dictyoglomus</taxon>
    </lineage>
</organism>
<accession>A0A7C3SNB0</accession>
<dbReference type="Pfam" id="PF24608">
    <property type="entry name" value="PDDEXK_15"/>
    <property type="match status" value="1"/>
</dbReference>
<evidence type="ECO:0008006" key="2">
    <source>
        <dbReference type="Google" id="ProtNLM"/>
    </source>
</evidence>